<feature type="compositionally biased region" description="Basic residues" evidence="1">
    <location>
        <begin position="107"/>
        <end position="116"/>
    </location>
</feature>
<sequence length="116" mass="12917">MERQSSISTCTSVGLIYVVGFAEQRCFGLNIAHGAHNNNGSGHAASQGKRGRLASPTLLYSCRNRDSYRLRVPVFLGQSIFPEMLSTKCSPRTRRRRTTTGLLSFQTRRRPVGTKK</sequence>
<gene>
    <name evidence="2" type="ORF">CSSPJE1EN2_LOCUS19682</name>
</gene>
<reference evidence="2" key="1">
    <citation type="submission" date="2024-03" db="EMBL/GenBank/DDBJ databases">
        <authorList>
            <consortium name="ELIXIR-Norway"/>
            <consortium name="Elixir Norway"/>
        </authorList>
    </citation>
    <scope>NUCLEOTIDE SEQUENCE</scope>
</reference>
<accession>A0ABP1BPE6</accession>
<protein>
    <submittedName>
        <fullName evidence="2">Uncharacterized protein</fullName>
    </submittedName>
</protein>
<name>A0ABP1BPE6_9BRYO</name>
<proteinExistence type="predicted"/>
<evidence type="ECO:0000256" key="1">
    <source>
        <dbReference type="SAM" id="MobiDB-lite"/>
    </source>
</evidence>
<organism evidence="2 3">
    <name type="scientific">Sphagnum jensenii</name>
    <dbReference type="NCBI Taxonomy" id="128206"/>
    <lineage>
        <taxon>Eukaryota</taxon>
        <taxon>Viridiplantae</taxon>
        <taxon>Streptophyta</taxon>
        <taxon>Embryophyta</taxon>
        <taxon>Bryophyta</taxon>
        <taxon>Sphagnophytina</taxon>
        <taxon>Sphagnopsida</taxon>
        <taxon>Sphagnales</taxon>
        <taxon>Sphagnaceae</taxon>
        <taxon>Sphagnum</taxon>
    </lineage>
</organism>
<dbReference type="Proteomes" id="UP001497522">
    <property type="component" value="Chromosome 6"/>
</dbReference>
<dbReference type="EMBL" id="OZ023707">
    <property type="protein sequence ID" value="CAK9877857.1"/>
    <property type="molecule type" value="Genomic_DNA"/>
</dbReference>
<keyword evidence="3" id="KW-1185">Reference proteome</keyword>
<evidence type="ECO:0000313" key="3">
    <source>
        <dbReference type="Proteomes" id="UP001497522"/>
    </source>
</evidence>
<feature type="region of interest" description="Disordered" evidence="1">
    <location>
        <begin position="89"/>
        <end position="116"/>
    </location>
</feature>
<evidence type="ECO:0000313" key="2">
    <source>
        <dbReference type="EMBL" id="CAK9877857.1"/>
    </source>
</evidence>